<proteinExistence type="predicted"/>
<dbReference type="CDD" id="cd01650">
    <property type="entry name" value="RT_nLTR_like"/>
    <property type="match status" value="1"/>
</dbReference>
<dbReference type="PANTHER" id="PTHR33116:SF80">
    <property type="entry name" value="REVERSE TRANSCRIPTASE ZINC-BINDING DOMAIN-CONTAINING PROTEIN"/>
    <property type="match status" value="1"/>
</dbReference>
<reference evidence="2" key="1">
    <citation type="submission" date="2020-06" db="EMBL/GenBank/DDBJ databases">
        <authorList>
            <person name="Li T."/>
            <person name="Hu X."/>
            <person name="Zhang T."/>
            <person name="Song X."/>
            <person name="Zhang H."/>
            <person name="Dai N."/>
            <person name="Sheng W."/>
            <person name="Hou X."/>
            <person name="Wei L."/>
        </authorList>
    </citation>
    <scope>NUCLEOTIDE SEQUENCE</scope>
    <source>
        <strain evidence="2">G01</strain>
        <tissue evidence="2">Leaf</tissue>
    </source>
</reference>
<reference evidence="2" key="2">
    <citation type="journal article" date="2024" name="Plant">
        <title>Genomic evolution and insights into agronomic trait innovations of Sesamum species.</title>
        <authorList>
            <person name="Miao H."/>
            <person name="Wang L."/>
            <person name="Qu L."/>
            <person name="Liu H."/>
            <person name="Sun Y."/>
            <person name="Le M."/>
            <person name="Wang Q."/>
            <person name="Wei S."/>
            <person name="Zheng Y."/>
            <person name="Lin W."/>
            <person name="Duan Y."/>
            <person name="Cao H."/>
            <person name="Xiong S."/>
            <person name="Wang X."/>
            <person name="Wei L."/>
            <person name="Li C."/>
            <person name="Ma Q."/>
            <person name="Ju M."/>
            <person name="Zhao R."/>
            <person name="Li G."/>
            <person name="Mu C."/>
            <person name="Tian Q."/>
            <person name="Mei H."/>
            <person name="Zhang T."/>
            <person name="Gao T."/>
            <person name="Zhang H."/>
        </authorList>
    </citation>
    <scope>NUCLEOTIDE SEQUENCE</scope>
    <source>
        <strain evidence="2">G01</strain>
    </source>
</reference>
<name>A0AAW2J1W0_9LAMI</name>
<dbReference type="PROSITE" id="PS50878">
    <property type="entry name" value="RT_POL"/>
    <property type="match status" value="1"/>
</dbReference>
<dbReference type="PANTHER" id="PTHR33116">
    <property type="entry name" value="REVERSE TRANSCRIPTASE ZINC-BINDING DOMAIN-CONTAINING PROTEIN-RELATED-RELATED"/>
    <property type="match status" value="1"/>
</dbReference>
<dbReference type="Pfam" id="PF00078">
    <property type="entry name" value="RVT_1"/>
    <property type="match status" value="1"/>
</dbReference>
<comment type="caution">
    <text evidence="2">The sequence shown here is derived from an EMBL/GenBank/DDBJ whole genome shotgun (WGS) entry which is preliminary data.</text>
</comment>
<evidence type="ECO:0000313" key="2">
    <source>
        <dbReference type="EMBL" id="KAL0288500.1"/>
    </source>
</evidence>
<protein>
    <recommendedName>
        <fullName evidence="1">Reverse transcriptase domain-containing protein</fullName>
    </recommendedName>
</protein>
<gene>
    <name evidence="2" type="ORF">Sangu_2655500</name>
</gene>
<dbReference type="InterPro" id="IPR043502">
    <property type="entry name" value="DNA/RNA_pol_sf"/>
</dbReference>
<accession>A0AAW2J1W0</accession>
<feature type="domain" description="Reverse transcriptase" evidence="1">
    <location>
        <begin position="1"/>
        <end position="271"/>
    </location>
</feature>
<organism evidence="2">
    <name type="scientific">Sesamum angustifolium</name>
    <dbReference type="NCBI Taxonomy" id="2727405"/>
    <lineage>
        <taxon>Eukaryota</taxon>
        <taxon>Viridiplantae</taxon>
        <taxon>Streptophyta</taxon>
        <taxon>Embryophyta</taxon>
        <taxon>Tracheophyta</taxon>
        <taxon>Spermatophyta</taxon>
        <taxon>Magnoliopsida</taxon>
        <taxon>eudicotyledons</taxon>
        <taxon>Gunneridae</taxon>
        <taxon>Pentapetalae</taxon>
        <taxon>asterids</taxon>
        <taxon>lamiids</taxon>
        <taxon>Lamiales</taxon>
        <taxon>Pedaliaceae</taxon>
        <taxon>Sesamum</taxon>
    </lineage>
</organism>
<dbReference type="SUPFAM" id="SSF56672">
    <property type="entry name" value="DNA/RNA polymerases"/>
    <property type="match status" value="1"/>
</dbReference>
<dbReference type="InterPro" id="IPR000477">
    <property type="entry name" value="RT_dom"/>
</dbReference>
<evidence type="ECO:0000259" key="1">
    <source>
        <dbReference type="PROSITE" id="PS50878"/>
    </source>
</evidence>
<dbReference type="AlphaFoldDB" id="A0AAW2J1W0"/>
<sequence>MPRSFKATTIVLIPKVESPQTWSDFRPISLCNVTNKILSKLLYKKLSLSLPNLISPSQSGFVTGRLISDNILMAQEMIHHLDLRYKNSNLVIKLDMSKAYDRVDWNFLLFIMEKWVSKQIPFSIKHAIKDCWFTVLVNGETAGFFKSTRGLRQGDPISPALFIIAAEALSKGIDHLFNGNPDMYFQAKCEVKISHLSYADDVIIFTNCKEAGLLRLMNFLRKFEEQSGAADQSSEKCIHPGKESQLIANRIKNITGFSMKALPITYLGAPLYKGNKRKALYENLIDKVRNRISGWENCHLSYGGRLLLIKTVLSSMPIYLLQVLNPPVSTIQKLERLFARFFWGSTTEQRKIHWTKWHNVCFPTDEGGLGIRNLRDVVSAFSYKLWWRLRLNNSLWSTFTISKYCQGYFPGTSKVFTTDSSIWKRLCMIRKEVQGNIFWSLGTGNVSFWHDWWLTEGSLDTLIGTQCNLHIPVNWFWNNQEWDIHKLQQAVPHHMIDQITGVPININQPIAYIGNCQKMERSRRNPHECNPQSPTITANLQIPLVQADYS</sequence>
<dbReference type="EMBL" id="JACGWK010001443">
    <property type="protein sequence ID" value="KAL0288500.1"/>
    <property type="molecule type" value="Genomic_DNA"/>
</dbReference>